<dbReference type="EMBL" id="CP010803">
    <property type="protein sequence ID" value="AJY45410.1"/>
    <property type="molecule type" value="Genomic_DNA"/>
</dbReference>
<dbReference type="InterPro" id="IPR051822">
    <property type="entry name" value="Glycosyl_Hydrolase_84"/>
</dbReference>
<dbReference type="KEGG" id="mey:TM49_06440"/>
<dbReference type="STRING" id="1486262.TM49_06440"/>
<dbReference type="GO" id="GO:0016747">
    <property type="term" value="F:acyltransferase activity, transferring groups other than amino-acyl groups"/>
    <property type="evidence" value="ECO:0007669"/>
    <property type="project" value="InterPro"/>
</dbReference>
<dbReference type="InterPro" id="IPR016181">
    <property type="entry name" value="Acyl_CoA_acyltransferase"/>
</dbReference>
<sequence length="199" mass="22353">MSDFSIRPARPEDRDAIIDICVRTADKGKDGRHCFSRPEYPALLWALPYFTLEPQHALVLARNDKAMGYAVGTPDTPAFARRLEQDWWPDVRRSLASREPETADDRYVFDYARRPETIPAEITEPYPAHLHINLLPAAQGGGNGSLLLQQLLALLAQSGAKGVHLGVNHLNEPVTDFYRKLGFTEIARLPSIIMARRLP</sequence>
<dbReference type="PROSITE" id="PS51186">
    <property type="entry name" value="GNAT"/>
    <property type="match status" value="1"/>
</dbReference>
<proteinExistence type="predicted"/>
<name>A0A0D5LNA8_MAREN</name>
<accession>A0A0D5LNA8</accession>
<dbReference type="OrthoDB" id="8593648at2"/>
<dbReference type="Pfam" id="PF00583">
    <property type="entry name" value="Acetyltransf_1"/>
    <property type="match status" value="1"/>
</dbReference>
<dbReference type="PANTHER" id="PTHR13170:SF16">
    <property type="entry name" value="PROTEIN O-GLCNACASE"/>
    <property type="match status" value="1"/>
</dbReference>
<evidence type="ECO:0000259" key="1">
    <source>
        <dbReference type="PROSITE" id="PS51186"/>
    </source>
</evidence>
<organism evidence="2 3">
    <name type="scientific">Martelella endophytica</name>
    <dbReference type="NCBI Taxonomy" id="1486262"/>
    <lineage>
        <taxon>Bacteria</taxon>
        <taxon>Pseudomonadati</taxon>
        <taxon>Pseudomonadota</taxon>
        <taxon>Alphaproteobacteria</taxon>
        <taxon>Hyphomicrobiales</taxon>
        <taxon>Aurantimonadaceae</taxon>
        <taxon>Martelella</taxon>
    </lineage>
</organism>
<dbReference type="HOGENOM" id="CLU_086044_1_0_5"/>
<evidence type="ECO:0000313" key="2">
    <source>
        <dbReference type="EMBL" id="AJY45410.1"/>
    </source>
</evidence>
<evidence type="ECO:0000313" key="3">
    <source>
        <dbReference type="Proteomes" id="UP000032611"/>
    </source>
</evidence>
<dbReference type="InterPro" id="IPR000182">
    <property type="entry name" value="GNAT_dom"/>
</dbReference>
<dbReference type="RefSeq" id="WP_045680024.1">
    <property type="nucleotide sequence ID" value="NZ_CP010803.1"/>
</dbReference>
<dbReference type="Gene3D" id="3.40.630.30">
    <property type="match status" value="1"/>
</dbReference>
<keyword evidence="3" id="KW-1185">Reference proteome</keyword>
<gene>
    <name evidence="2" type="ORF">TM49_06440</name>
</gene>
<dbReference type="PATRIC" id="fig|1486262.3.peg.1323"/>
<dbReference type="PANTHER" id="PTHR13170">
    <property type="entry name" value="O-GLCNACASE"/>
    <property type="match status" value="1"/>
</dbReference>
<dbReference type="SUPFAM" id="SSF55729">
    <property type="entry name" value="Acyl-CoA N-acyltransferases (Nat)"/>
    <property type="match status" value="1"/>
</dbReference>
<dbReference type="Proteomes" id="UP000032611">
    <property type="component" value="Chromosome"/>
</dbReference>
<feature type="domain" description="N-acetyltransferase" evidence="1">
    <location>
        <begin position="4"/>
        <end position="199"/>
    </location>
</feature>
<reference evidence="2 3" key="1">
    <citation type="journal article" date="2015" name="Genome Announc.">
        <title>Complete genome sequence of Martelella endophytica YC6887, which has antifungal activity associated with a halophyte.</title>
        <authorList>
            <person name="Khan A."/>
            <person name="Khan H."/>
            <person name="Chung E.J."/>
            <person name="Hossain M.T."/>
            <person name="Chung Y.R."/>
        </authorList>
    </citation>
    <scope>NUCLEOTIDE SEQUENCE [LARGE SCALE GENOMIC DNA]</scope>
    <source>
        <strain evidence="2">YC6887</strain>
    </source>
</reference>
<dbReference type="AlphaFoldDB" id="A0A0D5LNA8"/>
<protein>
    <recommendedName>
        <fullName evidence="1">N-acetyltransferase domain-containing protein</fullName>
    </recommendedName>
</protein>